<dbReference type="Pfam" id="PF04577">
    <property type="entry name" value="Glyco_transf_61"/>
    <property type="match status" value="1"/>
</dbReference>
<keyword evidence="7" id="KW-1185">Reference proteome</keyword>
<keyword evidence="4" id="KW-0812">Transmembrane</keyword>
<dbReference type="Proteomes" id="UP000243579">
    <property type="component" value="Unassembled WGS sequence"/>
</dbReference>
<organism evidence="6 7">
    <name type="scientific">Achlya hypogyna</name>
    <name type="common">Oomycete</name>
    <name type="synonym">Protoachlya hypogyna</name>
    <dbReference type="NCBI Taxonomy" id="1202772"/>
    <lineage>
        <taxon>Eukaryota</taxon>
        <taxon>Sar</taxon>
        <taxon>Stramenopiles</taxon>
        <taxon>Oomycota</taxon>
        <taxon>Saprolegniomycetes</taxon>
        <taxon>Saprolegniales</taxon>
        <taxon>Achlyaceae</taxon>
        <taxon>Achlya</taxon>
    </lineage>
</organism>
<evidence type="ECO:0000256" key="2">
    <source>
        <dbReference type="ARBA" id="ARBA00022679"/>
    </source>
</evidence>
<evidence type="ECO:0000313" key="7">
    <source>
        <dbReference type="Proteomes" id="UP000243579"/>
    </source>
</evidence>
<protein>
    <recommendedName>
        <fullName evidence="5">Glycosyltransferase 61 catalytic domain-containing protein</fullName>
    </recommendedName>
</protein>
<sequence length="507" mass="57119">MLRHLSLTTALWSFGTYLVVWVALSISILHMLEVDYVSTFLAPAPTPTKLSYHQRRNISVDEAFLELYNYSSCFRLVDYGIVDAIQSKVVCAPGGADGTSITALPADELWTDGSVWRNFGLDLRNAEALAPIADPSEDGQNHDPRFKYTPGRVMCAQCAHHGSPTPLLAHVFPQNANDSTPMTWRCDHREHGVYDTRFEEPVVLVARKDDHNPFFLLSAAFDAWIVVTKQLRWQPSARVVFLDTGVAMPYDTIFQKLLGPARPVVYGSDLLGKRVGFDNAVFVPFEQFGPLMQHLNDDQPCLESYLVRDFRDAVLAAFDMPRAAHPLVHRPGATCLVTIISRRPIRGRAVNRMWANEEDILLSMIDKYGSDCTFQSVDFAELTAAEQIATVAASRVLIGMHGAGLANVLFAAPHTFVIEIFPIMTDRFGFRNICQYLGLEYVAFRDGMDTIWPTQHKTIAMDEWFRVFDLVMDVVLTPATKKAFEERKVVQRQIHRQHVLATEFHDA</sequence>
<dbReference type="PANTHER" id="PTHR20961">
    <property type="entry name" value="GLYCOSYLTRANSFERASE"/>
    <property type="match status" value="1"/>
</dbReference>
<gene>
    <name evidence="6" type="ORF">ACHHYP_08652</name>
</gene>
<evidence type="ECO:0000259" key="5">
    <source>
        <dbReference type="Pfam" id="PF04577"/>
    </source>
</evidence>
<dbReference type="InterPro" id="IPR049625">
    <property type="entry name" value="Glyco_transf_61_cat"/>
</dbReference>
<dbReference type="PANTHER" id="PTHR20961:SF124">
    <property type="entry name" value="GLYCOSYLTRANSFERASE"/>
    <property type="match status" value="1"/>
</dbReference>
<keyword evidence="1" id="KW-0328">Glycosyltransferase</keyword>
<dbReference type="InterPro" id="IPR007657">
    <property type="entry name" value="Glycosyltransferase_61"/>
</dbReference>
<feature type="domain" description="Glycosyltransferase 61 catalytic" evidence="5">
    <location>
        <begin position="325"/>
        <end position="418"/>
    </location>
</feature>
<dbReference type="EMBL" id="JNBR01000084">
    <property type="protein sequence ID" value="OQR98428.1"/>
    <property type="molecule type" value="Genomic_DNA"/>
</dbReference>
<dbReference type="GO" id="GO:0016757">
    <property type="term" value="F:glycosyltransferase activity"/>
    <property type="evidence" value="ECO:0007669"/>
    <property type="project" value="UniProtKB-KW"/>
</dbReference>
<accession>A0A1V9ZKC1</accession>
<comment type="caution">
    <text evidence="6">The sequence shown here is derived from an EMBL/GenBank/DDBJ whole genome shotgun (WGS) entry which is preliminary data.</text>
</comment>
<evidence type="ECO:0000256" key="1">
    <source>
        <dbReference type="ARBA" id="ARBA00022676"/>
    </source>
</evidence>
<keyword evidence="2" id="KW-0808">Transferase</keyword>
<feature type="transmembrane region" description="Helical" evidence="4">
    <location>
        <begin position="12"/>
        <end position="32"/>
    </location>
</feature>
<evidence type="ECO:0000256" key="4">
    <source>
        <dbReference type="SAM" id="Phobius"/>
    </source>
</evidence>
<reference evidence="6 7" key="1">
    <citation type="journal article" date="2014" name="Genome Biol. Evol.">
        <title>The secreted proteins of Achlya hypogyna and Thraustotheca clavata identify the ancestral oomycete secretome and reveal gene acquisitions by horizontal gene transfer.</title>
        <authorList>
            <person name="Misner I."/>
            <person name="Blouin N."/>
            <person name="Leonard G."/>
            <person name="Richards T.A."/>
            <person name="Lane C.E."/>
        </authorList>
    </citation>
    <scope>NUCLEOTIDE SEQUENCE [LARGE SCALE GENOMIC DNA]</scope>
    <source>
        <strain evidence="6 7">ATCC 48635</strain>
    </source>
</reference>
<dbReference type="STRING" id="1202772.A0A1V9ZKC1"/>
<dbReference type="OrthoDB" id="1892506at2759"/>
<name>A0A1V9ZKC1_ACHHY</name>
<keyword evidence="3" id="KW-0325">Glycoprotein</keyword>
<evidence type="ECO:0000256" key="3">
    <source>
        <dbReference type="ARBA" id="ARBA00023180"/>
    </source>
</evidence>
<keyword evidence="4" id="KW-0472">Membrane</keyword>
<keyword evidence="4" id="KW-1133">Transmembrane helix</keyword>
<proteinExistence type="predicted"/>
<evidence type="ECO:0000313" key="6">
    <source>
        <dbReference type="EMBL" id="OQR98428.1"/>
    </source>
</evidence>
<dbReference type="AlphaFoldDB" id="A0A1V9ZKC1"/>